<dbReference type="Proteomes" id="UP001501570">
    <property type="component" value="Unassembled WGS sequence"/>
</dbReference>
<dbReference type="EMBL" id="BAABJQ010000002">
    <property type="protein sequence ID" value="GAA5179613.1"/>
    <property type="molecule type" value="Genomic_DNA"/>
</dbReference>
<evidence type="ECO:0000313" key="1">
    <source>
        <dbReference type="EMBL" id="GAA5179613.1"/>
    </source>
</evidence>
<evidence type="ECO:0000313" key="2">
    <source>
        <dbReference type="Proteomes" id="UP001501570"/>
    </source>
</evidence>
<accession>A0ABP9RM75</accession>
<proteinExistence type="predicted"/>
<sequence length="124" mass="14024">MTNVTPGLSTIVRALHRDTRGVPTPGTQVRPGNDLLAQVEGLERRRRLATAARGTAGQDSGPPDNWTCPGRLGVYRWVVEHGFSLLYGFRRMRMSWEIRDDIHEAFLRLACVISCWHRFAKVPL</sequence>
<evidence type="ECO:0008006" key="3">
    <source>
        <dbReference type="Google" id="ProtNLM"/>
    </source>
</evidence>
<reference evidence="2" key="1">
    <citation type="journal article" date="2019" name="Int. J. Syst. Evol. Microbiol.">
        <title>The Global Catalogue of Microorganisms (GCM) 10K type strain sequencing project: providing services to taxonomists for standard genome sequencing and annotation.</title>
        <authorList>
            <consortium name="The Broad Institute Genomics Platform"/>
            <consortium name="The Broad Institute Genome Sequencing Center for Infectious Disease"/>
            <person name="Wu L."/>
            <person name="Ma J."/>
        </authorList>
    </citation>
    <scope>NUCLEOTIDE SEQUENCE [LARGE SCALE GENOMIC DNA]</scope>
    <source>
        <strain evidence="2">JCM 18304</strain>
    </source>
</reference>
<comment type="caution">
    <text evidence="1">The sequence shown here is derived from an EMBL/GenBank/DDBJ whole genome shotgun (WGS) entry which is preliminary data.</text>
</comment>
<protein>
    <recommendedName>
        <fullName evidence="3">Transposase DDE domain-containing protein</fullName>
    </recommendedName>
</protein>
<organism evidence="1 2">
    <name type="scientific">Rugosimonospora acidiphila</name>
    <dbReference type="NCBI Taxonomy" id="556531"/>
    <lineage>
        <taxon>Bacteria</taxon>
        <taxon>Bacillati</taxon>
        <taxon>Actinomycetota</taxon>
        <taxon>Actinomycetes</taxon>
        <taxon>Micromonosporales</taxon>
        <taxon>Micromonosporaceae</taxon>
        <taxon>Rugosimonospora</taxon>
    </lineage>
</organism>
<keyword evidence="2" id="KW-1185">Reference proteome</keyword>
<name>A0ABP9RM75_9ACTN</name>
<gene>
    <name evidence="1" type="ORF">GCM10023322_10110</name>
</gene>